<evidence type="ECO:0000259" key="2">
    <source>
        <dbReference type="Pfam" id="PF02517"/>
    </source>
</evidence>
<evidence type="ECO:0000256" key="1">
    <source>
        <dbReference type="SAM" id="Phobius"/>
    </source>
</evidence>
<dbReference type="Pfam" id="PF02517">
    <property type="entry name" value="Rce1-like"/>
    <property type="match status" value="1"/>
</dbReference>
<evidence type="ECO:0000313" key="3">
    <source>
        <dbReference type="EMBL" id="CAJ49625.1"/>
    </source>
</evidence>
<dbReference type="AlphaFoldDB" id="Q2KZU9"/>
<dbReference type="InterPro" id="IPR003675">
    <property type="entry name" value="Rce1/LyrA-like_dom"/>
</dbReference>
<dbReference type="EMBL" id="AM167904">
    <property type="protein sequence ID" value="CAJ49625.1"/>
    <property type="molecule type" value="Genomic_DNA"/>
</dbReference>
<dbReference type="STRING" id="360910.BAV2016"/>
<dbReference type="OrthoDB" id="5322702at2"/>
<dbReference type="KEGG" id="bav:BAV2016"/>
<evidence type="ECO:0000313" key="4">
    <source>
        <dbReference type="Proteomes" id="UP000001977"/>
    </source>
</evidence>
<dbReference type="eggNOG" id="COG1266">
    <property type="taxonomic scope" value="Bacteria"/>
</dbReference>
<name>Q2KZU9_BORA1</name>
<keyword evidence="1" id="KW-0472">Membrane</keyword>
<feature type="transmembrane region" description="Helical" evidence="1">
    <location>
        <begin position="5"/>
        <end position="21"/>
    </location>
</feature>
<keyword evidence="3" id="KW-0378">Hydrolase</keyword>
<feature type="transmembrane region" description="Helical" evidence="1">
    <location>
        <begin position="147"/>
        <end position="165"/>
    </location>
</feature>
<accession>Q2KZU9</accession>
<reference evidence="3 4" key="1">
    <citation type="journal article" date="2006" name="J. Bacteriol.">
        <title>Comparison of the genome sequence of the poultry pathogen Bordetella avium with those of B. bronchiseptica, B. pertussis, and B. parapertussis reveals extensive diversity in surface structures associated with host interaction.</title>
        <authorList>
            <person name="Sebaihia M."/>
            <person name="Preston A."/>
            <person name="Maskell D.J."/>
            <person name="Kuzmiak H."/>
            <person name="Connell T.D."/>
            <person name="King N.D."/>
            <person name="Orndorff P.E."/>
            <person name="Miyamoto D.M."/>
            <person name="Thomson N.R."/>
            <person name="Harris D."/>
            <person name="Goble A."/>
            <person name="Lord A."/>
            <person name="Murphy L."/>
            <person name="Quail M.A."/>
            <person name="Rutter S."/>
            <person name="Squares R."/>
            <person name="Squares S."/>
            <person name="Woodward J."/>
            <person name="Parkhill J."/>
            <person name="Temple L.M."/>
        </authorList>
    </citation>
    <scope>NUCLEOTIDE SEQUENCE [LARGE SCALE GENOMIC DNA]</scope>
    <source>
        <strain evidence="3 4">197N</strain>
    </source>
</reference>
<dbReference type="RefSeq" id="WP_012417682.1">
    <property type="nucleotide sequence ID" value="NC_010645.1"/>
</dbReference>
<proteinExistence type="predicted"/>
<dbReference type="GO" id="GO:0006508">
    <property type="term" value="P:proteolysis"/>
    <property type="evidence" value="ECO:0007669"/>
    <property type="project" value="UniProtKB-KW"/>
</dbReference>
<feature type="transmembrane region" description="Helical" evidence="1">
    <location>
        <begin position="247"/>
        <end position="271"/>
    </location>
</feature>
<feature type="domain" description="CAAX prenyl protease 2/Lysostaphin resistance protein A-like" evidence="2">
    <location>
        <begin position="172"/>
        <end position="260"/>
    </location>
</feature>
<organism evidence="3 4">
    <name type="scientific">Bordetella avium (strain 197N)</name>
    <dbReference type="NCBI Taxonomy" id="360910"/>
    <lineage>
        <taxon>Bacteria</taxon>
        <taxon>Pseudomonadati</taxon>
        <taxon>Pseudomonadota</taxon>
        <taxon>Betaproteobacteria</taxon>
        <taxon>Burkholderiales</taxon>
        <taxon>Alcaligenaceae</taxon>
        <taxon>Bordetella</taxon>
    </lineage>
</organism>
<feature type="transmembrane region" description="Helical" evidence="1">
    <location>
        <begin position="208"/>
        <end position="241"/>
    </location>
</feature>
<protein>
    <submittedName>
        <fullName evidence="3">Membrane-associated protease</fullName>
    </submittedName>
</protein>
<dbReference type="GO" id="GO:0080120">
    <property type="term" value="P:CAAX-box protein maturation"/>
    <property type="evidence" value="ECO:0007669"/>
    <property type="project" value="UniProtKB-ARBA"/>
</dbReference>
<feature type="transmembrane region" description="Helical" evidence="1">
    <location>
        <begin position="68"/>
        <end position="86"/>
    </location>
</feature>
<dbReference type="HOGENOM" id="CLU_055401_0_0_4"/>
<feature type="transmembrane region" description="Helical" evidence="1">
    <location>
        <begin position="27"/>
        <end position="56"/>
    </location>
</feature>
<sequence>MTDSLTWIFIFCAYALLWWPAARKAGLALLICGLGLAATQSALTLPSLLAFALLIASGWLVRGTRQAWLGHLIFIITAIALALHLLPGFHNPLIIDSTALKPGSTPMRLYFNLDKPLIAWWVLLVMAPPFLRFGWQDSLRTGLQAGIAAAICCLGLAWVLGALAWSPGWPSQGWPWLLNNALLVTMAEEAFFRAYIQRGLALRLGPAPACLLAALLFGLAHFAGGPALIGLAALAGLFYGWAFHRGGLAAAVLAHLLLNTLHLALFSYPALAH</sequence>
<feature type="transmembrane region" description="Helical" evidence="1">
    <location>
        <begin position="117"/>
        <end position="135"/>
    </location>
</feature>
<dbReference type="Proteomes" id="UP000001977">
    <property type="component" value="Chromosome"/>
</dbReference>
<keyword evidence="4" id="KW-1185">Reference proteome</keyword>
<keyword evidence="1" id="KW-1133">Transmembrane helix</keyword>
<keyword evidence="1" id="KW-0812">Transmembrane</keyword>
<dbReference type="GO" id="GO:0004175">
    <property type="term" value="F:endopeptidase activity"/>
    <property type="evidence" value="ECO:0007669"/>
    <property type="project" value="UniProtKB-ARBA"/>
</dbReference>
<keyword evidence="3" id="KW-0645">Protease</keyword>
<gene>
    <name evidence="3" type="ordered locus">BAV2016</name>
</gene>
<feature type="transmembrane region" description="Helical" evidence="1">
    <location>
        <begin position="177"/>
        <end position="196"/>
    </location>
</feature>